<evidence type="ECO:0000259" key="2">
    <source>
        <dbReference type="Pfam" id="PF09851"/>
    </source>
</evidence>
<gene>
    <name evidence="3" type="ORF">BC952_2587</name>
</gene>
<name>A0A495RYP0_9FLAO</name>
<feature type="transmembrane region" description="Helical" evidence="1">
    <location>
        <begin position="6"/>
        <end position="22"/>
    </location>
</feature>
<feature type="transmembrane region" description="Helical" evidence="1">
    <location>
        <begin position="175"/>
        <end position="195"/>
    </location>
</feature>
<organism evidence="3 4">
    <name type="scientific">Flavobacterium limicola</name>
    <dbReference type="NCBI Taxonomy" id="180441"/>
    <lineage>
        <taxon>Bacteria</taxon>
        <taxon>Pseudomonadati</taxon>
        <taxon>Bacteroidota</taxon>
        <taxon>Flavobacteriia</taxon>
        <taxon>Flavobacteriales</taxon>
        <taxon>Flavobacteriaceae</taxon>
        <taxon>Flavobacterium</taxon>
    </lineage>
</organism>
<dbReference type="Proteomes" id="UP000280091">
    <property type="component" value="Unassembled WGS sequence"/>
</dbReference>
<comment type="caution">
    <text evidence="3">The sequence shown here is derived from an EMBL/GenBank/DDBJ whole genome shotgun (WGS) entry which is preliminary data.</text>
</comment>
<dbReference type="InterPro" id="IPR018649">
    <property type="entry name" value="SHOCT"/>
</dbReference>
<evidence type="ECO:0000313" key="4">
    <source>
        <dbReference type="Proteomes" id="UP000280091"/>
    </source>
</evidence>
<keyword evidence="1" id="KW-1133">Transmembrane helix</keyword>
<accession>A0A495RYP0</accession>
<dbReference type="RefSeq" id="WP_121365899.1">
    <property type="nucleotide sequence ID" value="NZ_RBXA01000003.1"/>
</dbReference>
<evidence type="ECO:0000313" key="3">
    <source>
        <dbReference type="EMBL" id="RKS92673.1"/>
    </source>
</evidence>
<dbReference type="OrthoDB" id="1454500at2"/>
<evidence type="ECO:0000256" key="1">
    <source>
        <dbReference type="SAM" id="Phobius"/>
    </source>
</evidence>
<feature type="domain" description="SHOCT" evidence="2">
    <location>
        <begin position="116"/>
        <end position="136"/>
    </location>
</feature>
<keyword evidence="1" id="KW-0812">Transmembrane</keyword>
<keyword evidence="1" id="KW-0472">Membrane</keyword>
<dbReference type="Pfam" id="PF09851">
    <property type="entry name" value="SHOCT"/>
    <property type="match status" value="1"/>
</dbReference>
<dbReference type="AlphaFoldDB" id="A0A495RYP0"/>
<keyword evidence="4" id="KW-1185">Reference proteome</keyword>
<feature type="transmembrane region" description="Helical" evidence="1">
    <location>
        <begin position="34"/>
        <end position="55"/>
    </location>
</feature>
<reference evidence="3 4" key="1">
    <citation type="submission" date="2018-10" db="EMBL/GenBank/DDBJ databases">
        <title>Genomic Encyclopedia of Archaeal and Bacterial Type Strains, Phase II (KMG-II): from individual species to whole genera.</title>
        <authorList>
            <person name="Goeker M."/>
        </authorList>
    </citation>
    <scope>NUCLEOTIDE SEQUENCE [LARGE SCALE GENOMIC DNA]</scope>
    <source>
        <strain evidence="3 4">DSM 15094</strain>
    </source>
</reference>
<proteinExistence type="predicted"/>
<protein>
    <submittedName>
        <fullName evidence="3">Putative oligomerization/nucleic acid binding protein</fullName>
    </submittedName>
</protein>
<dbReference type="EMBL" id="RBXA01000003">
    <property type="protein sequence ID" value="RKS92673.1"/>
    <property type="molecule type" value="Genomic_DNA"/>
</dbReference>
<sequence length="363" mass="42131">MEHSIGVGAIVGLITASSLYVWNSNEFTKEQKTFLLIAIVFAPVQWIGILVIKYYNNHKFESSPERKTEKKLDSTISNLTELKSKGILSNEEYNSKVKKVKVEKTEQNLKNSLEYKQLKSLFDSEILTKEEFKNKIQLLQKVSEKEVNTKEINKKIDSTNKDYFEVVEEKEESLIPIYIGSILFFALVSWGILIYSNKTTSNSKDVFTPIAIDTSAVYNTNYQEPLKVKKYAYVVITVKYPILLTSQTGGSYDSDTSSFTPIIYYCDIAWENKDRITDIFEIEDYNEDVKYMHLDKAEKDVKNELFYLKDNFTASILRDCKNDDKREIIKGQNYKSEVTDRQIFTFDSYSEASINKEKINIKY</sequence>